<reference evidence="3" key="2">
    <citation type="journal article" date="2021" name="PeerJ">
        <title>Extensive microbial diversity within the chicken gut microbiome revealed by metagenomics and culture.</title>
        <authorList>
            <person name="Gilroy R."/>
            <person name="Ravi A."/>
            <person name="Getino M."/>
            <person name="Pursley I."/>
            <person name="Horton D.L."/>
            <person name="Alikhan N.F."/>
            <person name="Baker D."/>
            <person name="Gharbi K."/>
            <person name="Hall N."/>
            <person name="Watson M."/>
            <person name="Adriaenssens E.M."/>
            <person name="Foster-Nyarko E."/>
            <person name="Jarju S."/>
            <person name="Secka A."/>
            <person name="Antonio M."/>
            <person name="Oren A."/>
            <person name="Chaudhuri R.R."/>
            <person name="La Ragione R."/>
            <person name="Hildebrand F."/>
            <person name="Pallen M.J."/>
        </authorList>
    </citation>
    <scope>NUCLEOTIDE SEQUENCE</scope>
    <source>
        <strain evidence="3">ChiHcec3-6078</strain>
    </source>
</reference>
<dbReference type="Gene3D" id="2.70.70.10">
    <property type="entry name" value="Glucose Permease (Domain IIA)"/>
    <property type="match status" value="1"/>
</dbReference>
<reference evidence="3" key="1">
    <citation type="submission" date="2020-10" db="EMBL/GenBank/DDBJ databases">
        <authorList>
            <person name="Gilroy R."/>
        </authorList>
    </citation>
    <scope>NUCLEOTIDE SEQUENCE</scope>
    <source>
        <strain evidence="3">ChiHcec3-6078</strain>
    </source>
</reference>
<feature type="chain" id="PRO_5038715260" evidence="1">
    <location>
        <begin position="28"/>
        <end position="167"/>
    </location>
</feature>
<proteinExistence type="predicted"/>
<keyword evidence="1" id="KW-0732">Signal</keyword>
<feature type="signal peptide" evidence="1">
    <location>
        <begin position="1"/>
        <end position="27"/>
    </location>
</feature>
<name>A0A9D1L5G1_9FIRM</name>
<evidence type="ECO:0000256" key="1">
    <source>
        <dbReference type="SAM" id="SignalP"/>
    </source>
</evidence>
<dbReference type="SUPFAM" id="SSF51261">
    <property type="entry name" value="Duplicated hybrid motif"/>
    <property type="match status" value="1"/>
</dbReference>
<dbReference type="Proteomes" id="UP000824090">
    <property type="component" value="Unassembled WGS sequence"/>
</dbReference>
<sequence length="167" mass="18060">MKKKMLRQAGGCLLVAAALFIAGNSNIGVLERGCDAVMNYMSVNYTAEEIRQGAQRGVKAVSALPEKAGQAVSVISGKKTYGEPVNEKEEGGKKTVYAVGAGQVAETGETEEMGSFVRIIHGRDGESVYGNLSTVYVEPSSRVRKGQVIGVYENGDREFYYSFREFN</sequence>
<organism evidence="3 4">
    <name type="scientific">Candidatus Allocopromorpha excrementigallinarum</name>
    <dbReference type="NCBI Taxonomy" id="2840742"/>
    <lineage>
        <taxon>Bacteria</taxon>
        <taxon>Bacillati</taxon>
        <taxon>Bacillota</taxon>
        <taxon>Clostridia</taxon>
        <taxon>Eubacteriales</taxon>
        <taxon>Eubacteriaceae</taxon>
        <taxon>Eubacteriaceae incertae sedis</taxon>
        <taxon>Candidatus Allocopromorpha</taxon>
    </lineage>
</organism>
<evidence type="ECO:0000313" key="4">
    <source>
        <dbReference type="Proteomes" id="UP000824090"/>
    </source>
</evidence>
<accession>A0A9D1L5G1</accession>
<comment type="caution">
    <text evidence="3">The sequence shown here is derived from an EMBL/GenBank/DDBJ whole genome shotgun (WGS) entry which is preliminary data.</text>
</comment>
<feature type="domain" description="M23ase beta-sheet core" evidence="2">
    <location>
        <begin position="93"/>
        <end position="154"/>
    </location>
</feature>
<dbReference type="InterPro" id="IPR011055">
    <property type="entry name" value="Dup_hybrid_motif"/>
</dbReference>
<dbReference type="Pfam" id="PF01551">
    <property type="entry name" value="Peptidase_M23"/>
    <property type="match status" value="1"/>
</dbReference>
<dbReference type="CDD" id="cd12797">
    <property type="entry name" value="M23_peptidase"/>
    <property type="match status" value="1"/>
</dbReference>
<protein>
    <submittedName>
        <fullName evidence="3">M23 family metallopeptidase</fullName>
    </submittedName>
</protein>
<dbReference type="EMBL" id="DVMP01000074">
    <property type="protein sequence ID" value="HIU25614.1"/>
    <property type="molecule type" value="Genomic_DNA"/>
</dbReference>
<gene>
    <name evidence="3" type="ORF">IAC50_03885</name>
</gene>
<evidence type="ECO:0000313" key="3">
    <source>
        <dbReference type="EMBL" id="HIU25614.1"/>
    </source>
</evidence>
<dbReference type="InterPro" id="IPR016047">
    <property type="entry name" value="M23ase_b-sheet_dom"/>
</dbReference>
<evidence type="ECO:0000259" key="2">
    <source>
        <dbReference type="Pfam" id="PF01551"/>
    </source>
</evidence>
<dbReference type="AlphaFoldDB" id="A0A9D1L5G1"/>